<dbReference type="Proteomes" id="UP001177021">
    <property type="component" value="Unassembled WGS sequence"/>
</dbReference>
<gene>
    <name evidence="1" type="ORF">MILVUS5_LOCUS41002</name>
</gene>
<evidence type="ECO:0000313" key="2">
    <source>
        <dbReference type="Proteomes" id="UP001177021"/>
    </source>
</evidence>
<reference evidence="1" key="1">
    <citation type="submission" date="2023-10" db="EMBL/GenBank/DDBJ databases">
        <authorList>
            <person name="Rodriguez Cubillos JULIANA M."/>
            <person name="De Vega J."/>
        </authorList>
    </citation>
    <scope>NUCLEOTIDE SEQUENCE</scope>
</reference>
<dbReference type="EMBL" id="CASHSV030000823">
    <property type="protein sequence ID" value="CAJ2678770.1"/>
    <property type="molecule type" value="Genomic_DNA"/>
</dbReference>
<accession>A0ACB0MDT7</accession>
<organism evidence="1 2">
    <name type="scientific">Trifolium pratense</name>
    <name type="common">Red clover</name>
    <dbReference type="NCBI Taxonomy" id="57577"/>
    <lineage>
        <taxon>Eukaryota</taxon>
        <taxon>Viridiplantae</taxon>
        <taxon>Streptophyta</taxon>
        <taxon>Embryophyta</taxon>
        <taxon>Tracheophyta</taxon>
        <taxon>Spermatophyta</taxon>
        <taxon>Magnoliopsida</taxon>
        <taxon>eudicotyledons</taxon>
        <taxon>Gunneridae</taxon>
        <taxon>Pentapetalae</taxon>
        <taxon>rosids</taxon>
        <taxon>fabids</taxon>
        <taxon>Fabales</taxon>
        <taxon>Fabaceae</taxon>
        <taxon>Papilionoideae</taxon>
        <taxon>50 kb inversion clade</taxon>
        <taxon>NPAAA clade</taxon>
        <taxon>Hologalegina</taxon>
        <taxon>IRL clade</taxon>
        <taxon>Trifolieae</taxon>
        <taxon>Trifolium</taxon>
    </lineage>
</organism>
<name>A0ACB0MDT7_TRIPR</name>
<keyword evidence="2" id="KW-1185">Reference proteome</keyword>
<sequence length="156" mass="17752">MRREQLLKVMDMHGGMSMAPKSSTNGTMMMGRHKMMMMHMTFFWGKDSLILFDGFPSHNTAYYVLALFMVFTVSILIEFISHTRFIKPDTNPMVAHLLQTLLHVLRVGLAYLVMLALMSFNGGVFLVAVLGHALGFFSCRAFKEPHQRFDLPPMAC</sequence>
<evidence type="ECO:0000313" key="1">
    <source>
        <dbReference type="EMBL" id="CAJ2678770.1"/>
    </source>
</evidence>
<comment type="caution">
    <text evidence="1">The sequence shown here is derived from an EMBL/GenBank/DDBJ whole genome shotgun (WGS) entry which is preliminary data.</text>
</comment>
<proteinExistence type="predicted"/>
<protein>
    <submittedName>
        <fullName evidence="1">Uncharacterized protein</fullName>
    </submittedName>
</protein>